<reference evidence="2 3" key="1">
    <citation type="submission" date="2011-08" db="EMBL/GenBank/DDBJ databases">
        <authorList>
            <person name="Lin Y."/>
            <person name="Hao X."/>
            <person name="Johnstone L."/>
            <person name="Miller S.J."/>
            <person name="Wei G."/>
            <person name="Rensing C."/>
        </authorList>
    </citation>
    <scope>NUCLEOTIDE SEQUENCE [LARGE SCALE GENOMIC DNA]</scope>
    <source>
        <strain evidence="2 3">K42</strain>
    </source>
</reference>
<dbReference type="Proteomes" id="UP000004217">
    <property type="component" value="Unassembled WGS sequence"/>
</dbReference>
<feature type="compositionally biased region" description="Pro residues" evidence="1">
    <location>
        <begin position="125"/>
        <end position="138"/>
    </location>
</feature>
<feature type="region of interest" description="Disordered" evidence="1">
    <location>
        <begin position="1"/>
        <end position="138"/>
    </location>
</feature>
<name>G2GNK5_9ACTN</name>
<comment type="caution">
    <text evidence="2">The sequence shown here is derived from an EMBL/GenBank/DDBJ whole genome shotgun (WGS) entry which is preliminary data.</text>
</comment>
<gene>
    <name evidence="2" type="ORF">SZN_35552</name>
</gene>
<protein>
    <submittedName>
        <fullName evidence="2">Uncharacterized protein</fullName>
    </submittedName>
</protein>
<feature type="compositionally biased region" description="Pro residues" evidence="1">
    <location>
        <begin position="74"/>
        <end position="86"/>
    </location>
</feature>
<dbReference type="AlphaFoldDB" id="G2GNK5"/>
<organism evidence="2 3">
    <name type="scientific">Streptomyces zinciresistens K42</name>
    <dbReference type="NCBI Taxonomy" id="700597"/>
    <lineage>
        <taxon>Bacteria</taxon>
        <taxon>Bacillati</taxon>
        <taxon>Actinomycetota</taxon>
        <taxon>Actinomycetes</taxon>
        <taxon>Kitasatosporales</taxon>
        <taxon>Streptomycetaceae</taxon>
        <taxon>Streptomyces</taxon>
    </lineage>
</organism>
<evidence type="ECO:0000313" key="2">
    <source>
        <dbReference type="EMBL" id="EGX54905.1"/>
    </source>
</evidence>
<dbReference type="RefSeq" id="WP_007504702.1">
    <property type="nucleotide sequence ID" value="NZ_AGBF01000300.1"/>
</dbReference>
<accession>G2GNK5</accession>
<feature type="compositionally biased region" description="Low complexity" evidence="1">
    <location>
        <begin position="112"/>
        <end position="124"/>
    </location>
</feature>
<feature type="compositionally biased region" description="Pro residues" evidence="1">
    <location>
        <begin position="96"/>
        <end position="111"/>
    </location>
</feature>
<evidence type="ECO:0000256" key="1">
    <source>
        <dbReference type="SAM" id="MobiDB-lite"/>
    </source>
</evidence>
<sequence>MNQQGGTPAGQEDDWWGQLYGGATGDTGPTAAPDSLDDRFASASGTVNDATAPATAEPAPAVPPQRTDADDPPRPPGFPAGLPKPPGFTVESAPPADRPPPPRAAPPPPPARGSTTSAAARPPTTASPPPCRPPTLTH</sequence>
<dbReference type="PATRIC" id="fig|700597.3.peg.6923"/>
<feature type="compositionally biased region" description="Low complexity" evidence="1">
    <location>
        <begin position="50"/>
        <end position="59"/>
    </location>
</feature>
<dbReference type="EMBL" id="AGBF01000300">
    <property type="protein sequence ID" value="EGX54905.1"/>
    <property type="molecule type" value="Genomic_DNA"/>
</dbReference>
<keyword evidence="3" id="KW-1185">Reference proteome</keyword>
<evidence type="ECO:0000313" key="3">
    <source>
        <dbReference type="Proteomes" id="UP000004217"/>
    </source>
</evidence>
<proteinExistence type="predicted"/>